<dbReference type="InterPro" id="IPR008271">
    <property type="entry name" value="Ser/Thr_kinase_AS"/>
</dbReference>
<keyword evidence="6 18" id="KW-0418">Kinase</keyword>
<evidence type="ECO:0000256" key="11">
    <source>
        <dbReference type="ARBA" id="ARBA00060432"/>
    </source>
</evidence>
<feature type="binding site" evidence="13">
    <location>
        <position position="39"/>
    </location>
    <ligand>
        <name>ATP</name>
        <dbReference type="ChEBI" id="CHEBI:30616"/>
    </ligand>
</feature>
<keyword evidence="2" id="KW-0723">Serine/threonine-protein kinase</keyword>
<dbReference type="PANTHER" id="PTHR43289:SF34">
    <property type="entry name" value="SERINE_THREONINE-PROTEIN KINASE YBDM-RELATED"/>
    <property type="match status" value="1"/>
</dbReference>
<evidence type="ECO:0000256" key="3">
    <source>
        <dbReference type="ARBA" id="ARBA00022544"/>
    </source>
</evidence>
<dbReference type="PROSITE" id="PS00108">
    <property type="entry name" value="PROTEIN_KINASE_ST"/>
    <property type="match status" value="1"/>
</dbReference>
<dbReference type="GO" id="GO:0009847">
    <property type="term" value="P:spore germination"/>
    <property type="evidence" value="ECO:0007669"/>
    <property type="project" value="UniProtKB-ARBA"/>
</dbReference>
<evidence type="ECO:0000256" key="1">
    <source>
        <dbReference type="ARBA" id="ARBA00012513"/>
    </source>
</evidence>
<dbReference type="InterPro" id="IPR011009">
    <property type="entry name" value="Kinase-like_dom_sf"/>
</dbReference>
<feature type="domain" description="PASTA" evidence="17">
    <location>
        <begin position="362"/>
        <end position="430"/>
    </location>
</feature>
<organism evidence="18 19">
    <name type="scientific">Cohnella terricola</name>
    <dbReference type="NCBI Taxonomy" id="1289167"/>
    <lineage>
        <taxon>Bacteria</taxon>
        <taxon>Bacillati</taxon>
        <taxon>Bacillota</taxon>
        <taxon>Bacilli</taxon>
        <taxon>Bacillales</taxon>
        <taxon>Paenibacillaceae</taxon>
        <taxon>Cohnella</taxon>
    </lineage>
</organism>
<keyword evidence="15" id="KW-0472">Membrane</keyword>
<reference evidence="18 19" key="1">
    <citation type="submission" date="2019-07" db="EMBL/GenBank/DDBJ databases">
        <authorList>
            <person name="Kim J."/>
        </authorList>
    </citation>
    <scope>NUCLEOTIDE SEQUENCE [LARGE SCALE GENOMIC DNA]</scope>
    <source>
        <strain evidence="18 19">G13</strain>
    </source>
</reference>
<comment type="catalytic activity">
    <reaction evidence="9">
        <text>L-threonyl-[protein] + ATP = O-phospho-L-threonyl-[protein] + ADP + H(+)</text>
        <dbReference type="Rhea" id="RHEA:46608"/>
        <dbReference type="Rhea" id="RHEA-COMP:11060"/>
        <dbReference type="Rhea" id="RHEA-COMP:11605"/>
        <dbReference type="ChEBI" id="CHEBI:15378"/>
        <dbReference type="ChEBI" id="CHEBI:30013"/>
        <dbReference type="ChEBI" id="CHEBI:30616"/>
        <dbReference type="ChEBI" id="CHEBI:61977"/>
        <dbReference type="ChEBI" id="CHEBI:456216"/>
        <dbReference type="EC" id="2.7.11.1"/>
    </reaction>
</comment>
<dbReference type="AlphaFoldDB" id="A0A559JLE6"/>
<keyword evidence="4" id="KW-0808">Transferase</keyword>
<sequence length="692" mass="76760">MIGHTLSGRYELLARVGGGGMALVYKARDLLLNRYVAVKVLRQQFTHDEEFVKRFRREAQAAASLSHPNIVSIYDVGQVDDTHYIVMEYIDGANLNEIIRERAPFQADEAVKITAQICDALEHAHQNQIIHRDIKPHNILIGNNGRVKVTDFGIARAVTSSTITQTGSVIGSVHYFSPEHAKGVATGEKSDLYSLGIVLYQMLTGRLPFLGESPISVALKHLQEPFEQPRKVNPHIPQSVENVILRAMRKNPHERYQSAREMMRDLETCLQPQRLNEPALSYLSDEEDEADKTKVVPALRPDMRNTIEAPAVKVSTSEERWNGEESEGRKRKWVLPTVLGTMAIVLIGVLIWAVSMLKHETGTKDIMVPNVIGEQEQQAKDKLIEAGFTIMDPILYVVPEDSKDVGLVIDQSKKDMEAKEGSPIQLTVGKKKDLPEMPDLTGMKLDEAKEALSALGVKEGNIRTKEVYDASEPGTVIKQTPNPVDPFDPTESVVNLTISQGEEKHAMPKLIDRMEDDARLLIEKSNLKLEEIIREPSYTMPKGKVFRQFPLDENELVAPQTGVKIWVSSGYPDDAKKQPLTVTVSPAVDGQVSKIQITYSDATGDNIQLDPIKISRTTSIPVTLILSPDKDGVITIIRDGQFLKSETIPYFYHPASATPNVNTDNETPPATNEIPVDQGLTDSSGEGSPDPQ</sequence>
<evidence type="ECO:0000256" key="2">
    <source>
        <dbReference type="ARBA" id="ARBA00022527"/>
    </source>
</evidence>
<dbReference type="InterPro" id="IPR000719">
    <property type="entry name" value="Prot_kinase_dom"/>
</dbReference>
<dbReference type="FunFam" id="3.30.200.20:FF:000035">
    <property type="entry name" value="Serine/threonine protein kinase Stk1"/>
    <property type="match status" value="1"/>
</dbReference>
<feature type="region of interest" description="Disordered" evidence="14">
    <location>
        <begin position="655"/>
        <end position="692"/>
    </location>
</feature>
<evidence type="ECO:0000313" key="18">
    <source>
        <dbReference type="EMBL" id="TVY00696.1"/>
    </source>
</evidence>
<dbReference type="Gene3D" id="3.30.200.20">
    <property type="entry name" value="Phosphorylase Kinase, domain 1"/>
    <property type="match status" value="1"/>
</dbReference>
<dbReference type="CDD" id="cd14014">
    <property type="entry name" value="STKc_PknB_like"/>
    <property type="match status" value="1"/>
</dbReference>
<dbReference type="FunFam" id="1.10.510.10:FF:000021">
    <property type="entry name" value="Serine/threonine protein kinase"/>
    <property type="match status" value="1"/>
</dbReference>
<dbReference type="Gene3D" id="1.10.510.10">
    <property type="entry name" value="Transferase(Phosphotransferase) domain 1"/>
    <property type="match status" value="1"/>
</dbReference>
<feature type="domain" description="PASTA" evidence="17">
    <location>
        <begin position="431"/>
        <end position="500"/>
    </location>
</feature>
<dbReference type="GO" id="GO:0071224">
    <property type="term" value="P:cellular response to peptidoglycan"/>
    <property type="evidence" value="ECO:0007669"/>
    <property type="project" value="UniProtKB-ARBA"/>
</dbReference>
<dbReference type="InterPro" id="IPR017441">
    <property type="entry name" value="Protein_kinase_ATP_BS"/>
</dbReference>
<dbReference type="PANTHER" id="PTHR43289">
    <property type="entry name" value="MITOGEN-ACTIVATED PROTEIN KINASE KINASE KINASE 20-RELATED"/>
    <property type="match status" value="1"/>
</dbReference>
<dbReference type="EMBL" id="VNJJ01000005">
    <property type="protein sequence ID" value="TVY00696.1"/>
    <property type="molecule type" value="Genomic_DNA"/>
</dbReference>
<dbReference type="SUPFAM" id="SSF56112">
    <property type="entry name" value="Protein kinase-like (PK-like)"/>
    <property type="match status" value="1"/>
</dbReference>
<evidence type="ECO:0000259" key="16">
    <source>
        <dbReference type="PROSITE" id="PS50011"/>
    </source>
</evidence>
<dbReference type="SMART" id="SM00740">
    <property type="entry name" value="PASTA"/>
    <property type="match status" value="3"/>
</dbReference>
<keyword evidence="5 13" id="KW-0547">Nucleotide-binding</keyword>
<protein>
    <recommendedName>
        <fullName evidence="12">Serine/threonine-protein kinase PrkC</fullName>
        <ecNumber evidence="1">2.7.11.1</ecNumber>
    </recommendedName>
</protein>
<dbReference type="GO" id="GO:0005524">
    <property type="term" value="F:ATP binding"/>
    <property type="evidence" value="ECO:0007669"/>
    <property type="project" value="UniProtKB-UniRule"/>
</dbReference>
<dbReference type="Pfam" id="PF03793">
    <property type="entry name" value="PASTA"/>
    <property type="match status" value="3"/>
</dbReference>
<keyword evidence="3" id="KW-0309">Germination</keyword>
<dbReference type="Gene3D" id="2.60.40.2560">
    <property type="match status" value="1"/>
</dbReference>
<evidence type="ECO:0000256" key="13">
    <source>
        <dbReference type="PROSITE-ProRule" id="PRU10141"/>
    </source>
</evidence>
<gene>
    <name evidence="18" type="primary">pknB</name>
    <name evidence="18" type="ORF">FPZ45_11890</name>
</gene>
<keyword evidence="7 13" id="KW-0067">ATP-binding</keyword>
<dbReference type="InterPro" id="IPR005543">
    <property type="entry name" value="PASTA_dom"/>
</dbReference>
<proteinExistence type="predicted"/>
<dbReference type="CDD" id="cd06577">
    <property type="entry name" value="PASTA_pknB"/>
    <property type="match status" value="3"/>
</dbReference>
<evidence type="ECO:0000256" key="7">
    <source>
        <dbReference type="ARBA" id="ARBA00022840"/>
    </source>
</evidence>
<evidence type="ECO:0000256" key="15">
    <source>
        <dbReference type="SAM" id="Phobius"/>
    </source>
</evidence>
<feature type="domain" description="Protein kinase" evidence="16">
    <location>
        <begin position="10"/>
        <end position="270"/>
    </location>
</feature>
<evidence type="ECO:0000256" key="5">
    <source>
        <dbReference type="ARBA" id="ARBA00022741"/>
    </source>
</evidence>
<feature type="transmembrane region" description="Helical" evidence="15">
    <location>
        <begin position="333"/>
        <end position="354"/>
    </location>
</feature>
<dbReference type="PROSITE" id="PS50011">
    <property type="entry name" value="PROTEIN_KINASE_DOM"/>
    <property type="match status" value="1"/>
</dbReference>
<dbReference type="Proteomes" id="UP000316330">
    <property type="component" value="Unassembled WGS sequence"/>
</dbReference>
<name>A0A559JLE6_9BACL</name>
<evidence type="ECO:0000256" key="8">
    <source>
        <dbReference type="ARBA" id="ARBA00022968"/>
    </source>
</evidence>
<evidence type="ECO:0000256" key="14">
    <source>
        <dbReference type="SAM" id="MobiDB-lite"/>
    </source>
</evidence>
<dbReference type="Gene3D" id="3.30.10.20">
    <property type="match status" value="3"/>
</dbReference>
<dbReference type="PROSITE" id="PS51178">
    <property type="entry name" value="PASTA"/>
    <property type="match status" value="2"/>
</dbReference>
<dbReference type="SMART" id="SM00220">
    <property type="entry name" value="S_TKc"/>
    <property type="match status" value="1"/>
</dbReference>
<dbReference type="Pfam" id="PF00069">
    <property type="entry name" value="Pkinase"/>
    <property type="match status" value="1"/>
</dbReference>
<comment type="caution">
    <text evidence="18">The sequence shown here is derived from an EMBL/GenBank/DDBJ whole genome shotgun (WGS) entry which is preliminary data.</text>
</comment>
<accession>A0A559JLE6</accession>
<keyword evidence="19" id="KW-1185">Reference proteome</keyword>
<evidence type="ECO:0000256" key="9">
    <source>
        <dbReference type="ARBA" id="ARBA00047899"/>
    </source>
</evidence>
<dbReference type="EC" id="2.7.11.1" evidence="1"/>
<keyword evidence="15" id="KW-1133">Transmembrane helix</keyword>
<dbReference type="PROSITE" id="PS00107">
    <property type="entry name" value="PROTEIN_KINASE_ATP"/>
    <property type="match status" value="1"/>
</dbReference>
<evidence type="ECO:0000256" key="6">
    <source>
        <dbReference type="ARBA" id="ARBA00022777"/>
    </source>
</evidence>
<evidence type="ECO:0000256" key="12">
    <source>
        <dbReference type="ARBA" id="ARBA00070041"/>
    </source>
</evidence>
<evidence type="ECO:0000256" key="10">
    <source>
        <dbReference type="ARBA" id="ARBA00048679"/>
    </source>
</evidence>
<dbReference type="GO" id="GO:0007165">
    <property type="term" value="P:signal transduction"/>
    <property type="evidence" value="ECO:0007669"/>
    <property type="project" value="UniProtKB-ARBA"/>
</dbReference>
<dbReference type="OrthoDB" id="9788659at2"/>
<evidence type="ECO:0000259" key="17">
    <source>
        <dbReference type="PROSITE" id="PS51178"/>
    </source>
</evidence>
<dbReference type="GO" id="GO:0004674">
    <property type="term" value="F:protein serine/threonine kinase activity"/>
    <property type="evidence" value="ECO:0007669"/>
    <property type="project" value="UniProtKB-KW"/>
</dbReference>
<comment type="subcellular location">
    <subcellularLocation>
        <location evidence="11">Spore membrane</location>
        <topology evidence="11">Single-pass type II membrane protein</topology>
    </subcellularLocation>
</comment>
<dbReference type="RefSeq" id="WP_144701518.1">
    <property type="nucleotide sequence ID" value="NZ_VNJJ01000005.1"/>
</dbReference>
<keyword evidence="15" id="KW-0812">Transmembrane</keyword>
<evidence type="ECO:0000256" key="4">
    <source>
        <dbReference type="ARBA" id="ARBA00022679"/>
    </source>
</evidence>
<comment type="catalytic activity">
    <reaction evidence="10">
        <text>L-seryl-[protein] + ATP = O-phospho-L-seryl-[protein] + ADP + H(+)</text>
        <dbReference type="Rhea" id="RHEA:17989"/>
        <dbReference type="Rhea" id="RHEA-COMP:9863"/>
        <dbReference type="Rhea" id="RHEA-COMP:11604"/>
        <dbReference type="ChEBI" id="CHEBI:15378"/>
        <dbReference type="ChEBI" id="CHEBI:29999"/>
        <dbReference type="ChEBI" id="CHEBI:30616"/>
        <dbReference type="ChEBI" id="CHEBI:83421"/>
        <dbReference type="ChEBI" id="CHEBI:456216"/>
        <dbReference type="EC" id="2.7.11.1"/>
    </reaction>
</comment>
<keyword evidence="8" id="KW-0735">Signal-anchor</keyword>
<dbReference type="NCBIfam" id="NF033483">
    <property type="entry name" value="PknB_PASTA_kin"/>
    <property type="match status" value="1"/>
</dbReference>
<evidence type="ECO:0000313" key="19">
    <source>
        <dbReference type="Proteomes" id="UP000316330"/>
    </source>
</evidence>
<feature type="compositionally biased region" description="Polar residues" evidence="14">
    <location>
        <begin position="657"/>
        <end position="670"/>
    </location>
</feature>